<protein>
    <recommendedName>
        <fullName evidence="1">Methyltransferase type 12 domain-containing protein</fullName>
    </recommendedName>
</protein>
<dbReference type="InterPro" id="IPR029063">
    <property type="entry name" value="SAM-dependent_MTases_sf"/>
</dbReference>
<organism evidence="2 3">
    <name type="scientific">Mucilaginibacter xinganensis</name>
    <dbReference type="NCBI Taxonomy" id="1234841"/>
    <lineage>
        <taxon>Bacteria</taxon>
        <taxon>Pseudomonadati</taxon>
        <taxon>Bacteroidota</taxon>
        <taxon>Sphingobacteriia</taxon>
        <taxon>Sphingobacteriales</taxon>
        <taxon>Sphingobacteriaceae</taxon>
        <taxon>Mucilaginibacter</taxon>
    </lineage>
</organism>
<reference evidence="2 3" key="1">
    <citation type="submission" date="2017-08" db="EMBL/GenBank/DDBJ databases">
        <title>Complete genome sequence of Mucilaginibacter sp. strain BJC16-A31.</title>
        <authorList>
            <consortium name="Henan University of Science and Technology"/>
            <person name="You X."/>
        </authorList>
    </citation>
    <scope>NUCLEOTIDE SEQUENCE [LARGE SCALE GENOMIC DNA]</scope>
    <source>
        <strain evidence="2 3">BJC16-A31</strain>
    </source>
</reference>
<accession>A0A223NZ99</accession>
<proteinExistence type="predicted"/>
<dbReference type="Proteomes" id="UP000215002">
    <property type="component" value="Chromosome"/>
</dbReference>
<dbReference type="CDD" id="cd02440">
    <property type="entry name" value="AdoMet_MTases"/>
    <property type="match status" value="1"/>
</dbReference>
<evidence type="ECO:0000313" key="3">
    <source>
        <dbReference type="Proteomes" id="UP000215002"/>
    </source>
</evidence>
<dbReference type="EMBL" id="CP022743">
    <property type="protein sequence ID" value="ASU35182.1"/>
    <property type="molecule type" value="Genomic_DNA"/>
</dbReference>
<dbReference type="AlphaFoldDB" id="A0A223NZ99"/>
<dbReference type="KEGG" id="muc:MuYL_3297"/>
<gene>
    <name evidence="2" type="ORF">MuYL_3297</name>
</gene>
<dbReference type="PANTHER" id="PTHR43861:SF1">
    <property type="entry name" value="TRANS-ACONITATE 2-METHYLTRANSFERASE"/>
    <property type="match status" value="1"/>
</dbReference>
<feature type="domain" description="Methyltransferase type 12" evidence="1">
    <location>
        <begin position="85"/>
        <end position="174"/>
    </location>
</feature>
<evidence type="ECO:0000313" key="2">
    <source>
        <dbReference type="EMBL" id="ASU35182.1"/>
    </source>
</evidence>
<dbReference type="Pfam" id="PF08242">
    <property type="entry name" value="Methyltransf_12"/>
    <property type="match status" value="1"/>
</dbReference>
<evidence type="ECO:0000259" key="1">
    <source>
        <dbReference type="Pfam" id="PF08242"/>
    </source>
</evidence>
<dbReference type="PANTHER" id="PTHR43861">
    <property type="entry name" value="TRANS-ACONITATE 2-METHYLTRANSFERASE-RELATED"/>
    <property type="match status" value="1"/>
</dbReference>
<sequence>MHVFFIPKQLRAQFKSQTNLIASLKKYLPKNIFPSAVKERPVVEAYDIWADSYDHQPGNLMLDLDQLLLSQLLVSADVNGKDVADIGCGTGRHWPFILNQDPASLTGFDVSPGMLHKLKEKFPAAKAHTITNNRFSEIPGDSYDVILSTLTIAHIENIEEALQSWSRLLKPTGDIVITDFHPNVLASGGQRTFKHHNGHIAVRNFVHPVDALKKILLKCNFVVAAEVEKRVDESVKHYYQQQNALHVYDKFKGFPIIYGIHFRRG</sequence>
<keyword evidence="3" id="KW-1185">Reference proteome</keyword>
<dbReference type="InterPro" id="IPR013217">
    <property type="entry name" value="Methyltransf_12"/>
</dbReference>
<dbReference type="Gene3D" id="3.40.50.150">
    <property type="entry name" value="Vaccinia Virus protein VP39"/>
    <property type="match status" value="1"/>
</dbReference>
<name>A0A223NZ99_9SPHI</name>
<dbReference type="SUPFAM" id="SSF53335">
    <property type="entry name" value="S-adenosyl-L-methionine-dependent methyltransferases"/>
    <property type="match status" value="1"/>
</dbReference>